<dbReference type="Gene3D" id="1.10.287.950">
    <property type="entry name" value="Methyl-accepting chemotaxis protein"/>
    <property type="match status" value="1"/>
</dbReference>
<dbReference type="GO" id="GO:0007165">
    <property type="term" value="P:signal transduction"/>
    <property type="evidence" value="ECO:0007669"/>
    <property type="project" value="UniProtKB-KW"/>
</dbReference>
<dbReference type="InterPro" id="IPR033480">
    <property type="entry name" value="sCache_2"/>
</dbReference>
<organism evidence="11 12">
    <name type="scientific">Pseudoalteromonas rubra</name>
    <dbReference type="NCBI Taxonomy" id="43658"/>
    <lineage>
        <taxon>Bacteria</taxon>
        <taxon>Pseudomonadati</taxon>
        <taxon>Pseudomonadota</taxon>
        <taxon>Gammaproteobacteria</taxon>
        <taxon>Alteromonadales</taxon>
        <taxon>Pseudoalteromonadaceae</taxon>
        <taxon>Pseudoalteromonas</taxon>
    </lineage>
</organism>
<comment type="caution">
    <text evidence="11">The sequence shown here is derived from an EMBL/GenBank/DDBJ whole genome shotgun (WGS) entry which is preliminary data.</text>
</comment>
<proteinExistence type="inferred from homology"/>
<keyword evidence="4 9" id="KW-1133">Transmembrane helix</keyword>
<accession>A0A8T0CDB4</accession>
<dbReference type="SMART" id="SM01049">
    <property type="entry name" value="Cache_2"/>
    <property type="match status" value="1"/>
</dbReference>
<reference evidence="11 12" key="1">
    <citation type="journal article" date="2012" name="J. Bacteriol.">
        <title>Genome sequence of the cycloprodigiosin-producing bacterial strain Pseudoalteromonas rubra ATCC 29570(T).</title>
        <authorList>
            <person name="Xie B.B."/>
            <person name="Shu Y.L."/>
            <person name="Qin Q.L."/>
            <person name="Rong J.C."/>
            <person name="Zhang X.Y."/>
            <person name="Chen X.L."/>
            <person name="Zhou B.C."/>
            <person name="Zhang Y.Z."/>
        </authorList>
    </citation>
    <scope>NUCLEOTIDE SEQUENCE [LARGE SCALE GENOMIC DNA]</scope>
    <source>
        <strain evidence="11 12">DSM 6842</strain>
    </source>
</reference>
<evidence type="ECO:0000256" key="3">
    <source>
        <dbReference type="ARBA" id="ARBA00022692"/>
    </source>
</evidence>
<dbReference type="AlphaFoldDB" id="A0A8T0CDB4"/>
<keyword evidence="3 9" id="KW-0812">Transmembrane</keyword>
<comment type="subcellular location">
    <subcellularLocation>
        <location evidence="1">Cell membrane</location>
        <topology evidence="1">Multi-pass membrane protein</topology>
    </subcellularLocation>
</comment>
<evidence type="ECO:0000256" key="8">
    <source>
        <dbReference type="PROSITE-ProRule" id="PRU00284"/>
    </source>
</evidence>
<evidence type="ECO:0000313" key="11">
    <source>
        <dbReference type="EMBL" id="KAF7788737.1"/>
    </source>
</evidence>
<evidence type="ECO:0000256" key="7">
    <source>
        <dbReference type="ARBA" id="ARBA00029447"/>
    </source>
</evidence>
<evidence type="ECO:0000256" key="6">
    <source>
        <dbReference type="ARBA" id="ARBA00023224"/>
    </source>
</evidence>
<dbReference type="SUPFAM" id="SSF58104">
    <property type="entry name" value="Methyl-accepting chemotaxis protein (MCP) signaling domain"/>
    <property type="match status" value="1"/>
</dbReference>
<evidence type="ECO:0000313" key="12">
    <source>
        <dbReference type="Proteomes" id="UP000016480"/>
    </source>
</evidence>
<dbReference type="Pfam" id="PF17200">
    <property type="entry name" value="sCache_2"/>
    <property type="match status" value="1"/>
</dbReference>
<name>A0A8T0CDB4_9GAMM</name>
<dbReference type="GO" id="GO:0006935">
    <property type="term" value="P:chemotaxis"/>
    <property type="evidence" value="ECO:0007669"/>
    <property type="project" value="UniProtKB-ARBA"/>
</dbReference>
<evidence type="ECO:0000256" key="1">
    <source>
        <dbReference type="ARBA" id="ARBA00004651"/>
    </source>
</evidence>
<dbReference type="Gene3D" id="3.30.450.20">
    <property type="entry name" value="PAS domain"/>
    <property type="match status" value="1"/>
</dbReference>
<dbReference type="PANTHER" id="PTHR32089">
    <property type="entry name" value="METHYL-ACCEPTING CHEMOTAXIS PROTEIN MCPB"/>
    <property type="match status" value="1"/>
</dbReference>
<dbReference type="SMART" id="SM00283">
    <property type="entry name" value="MA"/>
    <property type="match status" value="1"/>
</dbReference>
<dbReference type="FunFam" id="1.10.287.950:FF:000001">
    <property type="entry name" value="Methyl-accepting chemotaxis sensory transducer"/>
    <property type="match status" value="1"/>
</dbReference>
<dbReference type="InterPro" id="IPR004089">
    <property type="entry name" value="MCPsignal_dom"/>
</dbReference>
<protein>
    <submittedName>
        <fullName evidence="11">Methyl-accepting chemotaxis protein</fullName>
    </submittedName>
</protein>
<evidence type="ECO:0000259" key="10">
    <source>
        <dbReference type="PROSITE" id="PS50111"/>
    </source>
</evidence>
<dbReference type="Pfam" id="PF00015">
    <property type="entry name" value="MCPsignal"/>
    <property type="match status" value="1"/>
</dbReference>
<evidence type="ECO:0000256" key="9">
    <source>
        <dbReference type="SAM" id="Phobius"/>
    </source>
</evidence>
<keyword evidence="5 9" id="KW-0472">Membrane</keyword>
<dbReference type="Proteomes" id="UP000016480">
    <property type="component" value="Unassembled WGS sequence"/>
</dbReference>
<dbReference type="GO" id="GO:0005886">
    <property type="term" value="C:plasma membrane"/>
    <property type="evidence" value="ECO:0007669"/>
    <property type="project" value="UniProtKB-SubCell"/>
</dbReference>
<evidence type="ECO:0000256" key="5">
    <source>
        <dbReference type="ARBA" id="ARBA00023136"/>
    </source>
</evidence>
<keyword evidence="2" id="KW-1003">Cell membrane</keyword>
<dbReference type="PROSITE" id="PS50111">
    <property type="entry name" value="CHEMOTAXIS_TRANSDUC_2"/>
    <property type="match status" value="1"/>
</dbReference>
<dbReference type="CDD" id="cd11386">
    <property type="entry name" value="MCP_signal"/>
    <property type="match status" value="1"/>
</dbReference>
<evidence type="ECO:0000256" key="4">
    <source>
        <dbReference type="ARBA" id="ARBA00022989"/>
    </source>
</evidence>
<dbReference type="EMBL" id="AHCD03000020">
    <property type="protein sequence ID" value="KAF7788737.1"/>
    <property type="molecule type" value="Genomic_DNA"/>
</dbReference>
<evidence type="ECO:0000256" key="2">
    <source>
        <dbReference type="ARBA" id="ARBA00022475"/>
    </source>
</evidence>
<feature type="transmembrane region" description="Helical" evidence="9">
    <location>
        <begin position="36"/>
        <end position="55"/>
    </location>
</feature>
<comment type="similarity">
    <text evidence="7">Belongs to the methyl-accepting chemotaxis (MCP) protein family.</text>
</comment>
<gene>
    <name evidence="11" type="primary">mcp</name>
    <name evidence="11" type="ORF">PRUB_a1788</name>
</gene>
<dbReference type="PANTHER" id="PTHR32089:SF119">
    <property type="entry name" value="METHYL-ACCEPTING CHEMOTAXIS PROTEIN CTPL"/>
    <property type="match status" value="1"/>
</dbReference>
<keyword evidence="6 8" id="KW-0807">Transducer</keyword>
<sequence length="568" mass="61619">MTFFSFPQYGIRVKSLNQVLLQGHHVFSSLTLRTKIILFAASIFVALILVAIVGLQSLRHASETDNIARINQLMKSTANIVQQFEGFVRSGALTEEQAKTLASQILRENKYHDSEYVYVVDSELNFIAAPHDPHLHDTSFNDFKDANGNSIGRMVERLVGSQTNRIITYNWTSQRNGTVAAMTSVVQKTPLFGWYVGTGISYQEVDERYWDTASWLASLSLLIAVALTFALTRFGLSLSNKLGAELDDVLDIVQEVSRGNLTSQIHNDNAKPDSILAGMEYMQEGLKGVVGGLKSVSDSLNEQSHNGEARSNELESLTRSLSEETQMVASAITELTASAQTVVEHAEQAADSVQQAEGQGQSADKLTTKASEAIVLLEQQIDSAGNNIQVLDEEVKNIANVLSVIQSIAEQTNLLALNAAIEAARAGEQGRGFAVVADEVRQLAQRTQSSTEEIHTMIGNLQSATQEAKASVTLSIATSEKTVTMSNEASEALKRVAESLSAISQMSDQIAQAAKEQLAAGEDTAHRVVTISDTASQTAQVSHHAHQATDSITALTHQLEKEMAKFKV</sequence>
<feature type="domain" description="Methyl-accepting transducer" evidence="10">
    <location>
        <begin position="296"/>
        <end position="532"/>
    </location>
</feature>
<feature type="transmembrane region" description="Helical" evidence="9">
    <location>
        <begin position="215"/>
        <end position="236"/>
    </location>
</feature>